<evidence type="ECO:0000313" key="4">
    <source>
        <dbReference type="Proteomes" id="UP000199518"/>
    </source>
</evidence>
<accession>A0A1I3THI1</accession>
<proteinExistence type="predicted"/>
<dbReference type="Pfam" id="PF20360">
    <property type="entry name" value="DUF6655"/>
    <property type="match status" value="1"/>
</dbReference>
<dbReference type="STRING" id="1576369.SAMN05421753_13016"/>
<name>A0A1I3THI1_9PLAN</name>
<organism evidence="3 4">
    <name type="scientific">Planctomicrobium piriforme</name>
    <dbReference type="NCBI Taxonomy" id="1576369"/>
    <lineage>
        <taxon>Bacteria</taxon>
        <taxon>Pseudomonadati</taxon>
        <taxon>Planctomycetota</taxon>
        <taxon>Planctomycetia</taxon>
        <taxon>Planctomycetales</taxon>
        <taxon>Planctomycetaceae</taxon>
        <taxon>Planctomicrobium</taxon>
    </lineage>
</organism>
<dbReference type="EMBL" id="FOQD01000030">
    <property type="protein sequence ID" value="SFJ69899.1"/>
    <property type="molecule type" value="Genomic_DNA"/>
</dbReference>
<protein>
    <submittedName>
        <fullName evidence="3">Uncharacterized protein</fullName>
    </submittedName>
</protein>
<evidence type="ECO:0000256" key="1">
    <source>
        <dbReference type="SAM" id="MobiDB-lite"/>
    </source>
</evidence>
<evidence type="ECO:0000313" key="3">
    <source>
        <dbReference type="EMBL" id="SFJ69899.1"/>
    </source>
</evidence>
<dbReference type="OrthoDB" id="276267at2"/>
<feature type="chain" id="PRO_5011589635" evidence="2">
    <location>
        <begin position="27"/>
        <end position="256"/>
    </location>
</feature>
<keyword evidence="4" id="KW-1185">Reference proteome</keyword>
<keyword evidence="2" id="KW-0732">Signal</keyword>
<dbReference type="Proteomes" id="UP000199518">
    <property type="component" value="Unassembled WGS sequence"/>
</dbReference>
<feature type="region of interest" description="Disordered" evidence="1">
    <location>
        <begin position="189"/>
        <end position="256"/>
    </location>
</feature>
<feature type="signal peptide" evidence="2">
    <location>
        <begin position="1"/>
        <end position="26"/>
    </location>
</feature>
<dbReference type="RefSeq" id="WP_139228710.1">
    <property type="nucleotide sequence ID" value="NZ_FOQD01000030.1"/>
</dbReference>
<dbReference type="AlphaFoldDB" id="A0A1I3THI1"/>
<reference evidence="4" key="1">
    <citation type="submission" date="2016-10" db="EMBL/GenBank/DDBJ databases">
        <authorList>
            <person name="Varghese N."/>
            <person name="Submissions S."/>
        </authorList>
    </citation>
    <scope>NUCLEOTIDE SEQUENCE [LARGE SCALE GENOMIC DNA]</scope>
    <source>
        <strain evidence="4">DSM 26348</strain>
    </source>
</reference>
<sequence>MPSPLYKRLRPWAGLTLTLALGCASATTSNTARTSTEQLLVANAVDQSLDKVNFTSFNDTNVYLQEKYVDCVDKNYVIASTRHRLLSAGARIVDAPEKADVVVEIRTGAVGTTSANAFVGTPEVSLPGMLTIPEVKLMERRKQQAVAKLGLVAYDPKTSEIYGSGGTSLSRSNDNNWFFAGVGPYQSGSVKKEVSDSTTGPAAKPQTHIPTTVAFTRPVRAVDTETQMATEEPAKSEISPAAHAEESSPDWAKTRR</sequence>
<gene>
    <name evidence="3" type="ORF">SAMN05421753_13016</name>
</gene>
<dbReference type="PROSITE" id="PS51257">
    <property type="entry name" value="PROKAR_LIPOPROTEIN"/>
    <property type="match status" value="1"/>
</dbReference>
<dbReference type="InterPro" id="IPR046596">
    <property type="entry name" value="DUF6655"/>
</dbReference>
<evidence type="ECO:0000256" key="2">
    <source>
        <dbReference type="SAM" id="SignalP"/>
    </source>
</evidence>